<dbReference type="RefSeq" id="WP_188026583.1">
    <property type="nucleotide sequence ID" value="NZ_JACHGR010000005.1"/>
</dbReference>
<dbReference type="Proteomes" id="UP000585721">
    <property type="component" value="Unassembled WGS sequence"/>
</dbReference>
<evidence type="ECO:0000259" key="1">
    <source>
        <dbReference type="SMART" id="SM00382"/>
    </source>
</evidence>
<dbReference type="SUPFAM" id="SSF52540">
    <property type="entry name" value="P-loop containing nucleoside triphosphate hydrolases"/>
    <property type="match status" value="1"/>
</dbReference>
<protein>
    <recommendedName>
        <fullName evidence="1">AAA+ ATPase domain-containing protein</fullName>
    </recommendedName>
</protein>
<dbReference type="GO" id="GO:0005524">
    <property type="term" value="F:ATP binding"/>
    <property type="evidence" value="ECO:0007669"/>
    <property type="project" value="InterPro"/>
</dbReference>
<dbReference type="GO" id="GO:0016887">
    <property type="term" value="F:ATP hydrolysis activity"/>
    <property type="evidence" value="ECO:0007669"/>
    <property type="project" value="InterPro"/>
</dbReference>
<feature type="domain" description="AAA+ ATPase" evidence="1">
    <location>
        <begin position="277"/>
        <end position="416"/>
    </location>
</feature>
<name>A0A841GMZ5_9GAMM</name>
<keyword evidence="3" id="KW-1185">Reference proteome</keyword>
<dbReference type="InterPro" id="IPR027417">
    <property type="entry name" value="P-loop_NTPase"/>
</dbReference>
<reference evidence="2 3" key="1">
    <citation type="submission" date="2020-08" db="EMBL/GenBank/DDBJ databases">
        <title>Genomic Encyclopedia of Type Strains, Phase IV (KMG-IV): sequencing the most valuable type-strain genomes for metagenomic binning, comparative biology and taxonomic classification.</title>
        <authorList>
            <person name="Goeker M."/>
        </authorList>
    </citation>
    <scope>NUCLEOTIDE SEQUENCE [LARGE SCALE GENOMIC DNA]</scope>
    <source>
        <strain evidence="2 3">DSM 22975</strain>
    </source>
</reference>
<dbReference type="SMART" id="SM00382">
    <property type="entry name" value="AAA"/>
    <property type="match status" value="1"/>
</dbReference>
<sequence>MSIAGILSNRGDIYQTLVAFDWALTVLSDPEFQWLEIDSTTYLVDDVVIGKSDGSLICCQCKKNQTDFRAWSITDLADELDKATLALTGNKQAQVRFYSRSEFGSLAKLREFSTLHGNEADYLAKLTKEHNKTNSDLAARIADKVTNLSTYEFLHRTSFEITPDFDRMEILLRERLRQMASNSDAAFNALCIRLDKLGGRIEDGNLSASTQHRLTKDDIKDILHRSGAMLVPSMDISEVRKSFASTSVIGRHWHRDIAGQRISSPVVGELLAAIDAKKRSVLLTGLPGSGKTCVMLSLQEALEQRMQARGDLVPLFIQSREFADLATALERQAQGLPVQWVEQAARLAEDAHVVVVIDSLDVLSIAREHSILTYFLAQIDQLLLIPNVTVITACRDFDRKYDRRIAARQWDCELQCLPLDWENEIVPLLDKLGIDSTTIDSVTRELICNPRELALFVELAQREGCFNVVTSQALAQRYLDTIVKADPTLGDAAMQAIEAIADAMLKSRSLSISNQRFNASEDILRRLHSLNVLLDTHDGKLTFGHQTLLDVLVISSAVRRVVSLNKFIQDLPPVPFVRPSIRSFVAQLATGDRREFRKQLRTVLTGNAAFHIRRLIAESFSQQMPLDDDWPLIRDLHAHHREVFQVIYNQASLVEWHHFWLSHLVPALKETLDADGLTAHIHRVAQWANDDATGVLAFWMDAIALDWLDGNRISEQLVFSLSDFRTENLPLVAPLLKRLLSMPKPDHSLLGRTVARSVTAGAIDDKDLWRYITGEINDDDVLKFHFDNKLHCQAHEFGDKDEDFLKQRMVESTALLDLALETIEQWSQLRSTRYGDTRIGYRSGFLSGTSYSDNHTQNDHTYINSERVLLDAIEAAILNHAQNHSNWWENNRERLCFNHEGALCYFAILAFISNPEANIDLIGRLLCDSNLLEFELSYELGTLIQTAFIYLDSHTQDSVMATIQTLWEDEPATDEETRLWVLKKRAEYISTIPCHMRSSEMQAILDRFEKLYGTFCRQPYIGMRGGTVAAPFSYEVFLNASDGGILHLLAHYTGHNRDFDDFLVGGEREVGWQLREASSRHPSRFLGILKSHWADISSGFCNDIMDGIANYLAHRYGNLQPNATWIPIDEPDAPALANQILDELERHPAHWQLNRSAAKALEACAHVLQDTQTAMRLVFLSIGFGKLKEESSIHGDSGDLLTTGINMITGNIAEALMILVNNFQEQKIALPELLPPTLRRFASKKHPAIRALILRRLPYLQSRYPELGWDLFDHAMLDSVGLWKSAERCLYCAYHDLFEKVAPLLERLRYEGSKEDMETWGRISALSALTGHINFADLLRELNTLDITEAWQGAASVWTNPNNIKQHREQCLTGIETGLRTDSRHAAIVARQTEKIFRDKTPPISIPVELIQLCFNVFEIDSENKHHRLFGFDEWLNAISQRDPDLALTTTEIYLAYVGRAKTYFYDHNNQLVQLVTRLFAEAEEREESDRGTMLKRVVSVQDLLLSLGVNSVNDWLKIAERQ</sequence>
<evidence type="ECO:0000313" key="3">
    <source>
        <dbReference type="Proteomes" id="UP000585721"/>
    </source>
</evidence>
<dbReference type="InterPro" id="IPR003959">
    <property type="entry name" value="ATPase_AAA_core"/>
</dbReference>
<evidence type="ECO:0000313" key="2">
    <source>
        <dbReference type="EMBL" id="MBB6055842.1"/>
    </source>
</evidence>
<proteinExistence type="predicted"/>
<dbReference type="EMBL" id="JACHGR010000005">
    <property type="protein sequence ID" value="MBB6055842.1"/>
    <property type="molecule type" value="Genomic_DNA"/>
</dbReference>
<dbReference type="Gene3D" id="3.40.50.300">
    <property type="entry name" value="P-loop containing nucleotide triphosphate hydrolases"/>
    <property type="match status" value="1"/>
</dbReference>
<gene>
    <name evidence="2" type="ORF">HNR75_001760</name>
</gene>
<comment type="caution">
    <text evidence="2">The sequence shown here is derived from an EMBL/GenBank/DDBJ whole genome shotgun (WGS) entry which is preliminary data.</text>
</comment>
<dbReference type="Pfam" id="PF00004">
    <property type="entry name" value="AAA"/>
    <property type="match status" value="1"/>
</dbReference>
<accession>A0A841GMZ5</accession>
<dbReference type="InterPro" id="IPR003593">
    <property type="entry name" value="AAA+_ATPase"/>
</dbReference>
<organism evidence="2 3">
    <name type="scientific">Tolumonas osonensis</name>
    <dbReference type="NCBI Taxonomy" id="675874"/>
    <lineage>
        <taxon>Bacteria</taxon>
        <taxon>Pseudomonadati</taxon>
        <taxon>Pseudomonadota</taxon>
        <taxon>Gammaproteobacteria</taxon>
        <taxon>Aeromonadales</taxon>
        <taxon>Aeromonadaceae</taxon>
        <taxon>Tolumonas</taxon>
    </lineage>
</organism>